<evidence type="ECO:0000313" key="4">
    <source>
        <dbReference type="Proteomes" id="UP000634206"/>
    </source>
</evidence>
<feature type="compositionally biased region" description="Basic and acidic residues" evidence="1">
    <location>
        <begin position="7"/>
        <end position="30"/>
    </location>
</feature>
<dbReference type="PANTHER" id="PTHR38773">
    <property type="entry name" value="PROTEIN SPRT"/>
    <property type="match status" value="1"/>
</dbReference>
<accession>A0AAE2SBT4</accession>
<dbReference type="SMART" id="SM00731">
    <property type="entry name" value="SprT"/>
    <property type="match status" value="1"/>
</dbReference>
<reference evidence="3" key="1">
    <citation type="submission" date="2021-01" db="EMBL/GenBank/DDBJ databases">
        <title>Modified the classification status of verrucomicrobia.</title>
        <authorList>
            <person name="Feng X."/>
        </authorList>
    </citation>
    <scope>NUCLEOTIDE SEQUENCE</scope>
    <source>
        <strain evidence="3">5K15</strain>
    </source>
</reference>
<dbReference type="AlphaFoldDB" id="A0AAE2SBT4"/>
<proteinExistence type="predicted"/>
<dbReference type="RefSeq" id="WP_309488738.1">
    <property type="nucleotide sequence ID" value="NZ_JAENIG010000002.1"/>
</dbReference>
<feature type="domain" description="SprT-like" evidence="2">
    <location>
        <begin position="40"/>
        <end position="192"/>
    </location>
</feature>
<evidence type="ECO:0000256" key="1">
    <source>
        <dbReference type="SAM" id="MobiDB-lite"/>
    </source>
</evidence>
<dbReference type="Proteomes" id="UP000634206">
    <property type="component" value="Unassembled WGS sequence"/>
</dbReference>
<name>A0AAE2SBT4_9BACT</name>
<dbReference type="EMBL" id="JAENIG010000002">
    <property type="protein sequence ID" value="MBK1854132.1"/>
    <property type="molecule type" value="Genomic_DNA"/>
</dbReference>
<dbReference type="GO" id="GO:0006950">
    <property type="term" value="P:response to stress"/>
    <property type="evidence" value="ECO:0007669"/>
    <property type="project" value="UniProtKB-ARBA"/>
</dbReference>
<comment type="caution">
    <text evidence="3">The sequence shown here is derived from an EMBL/GenBank/DDBJ whole genome shotgun (WGS) entry which is preliminary data.</text>
</comment>
<dbReference type="PANTHER" id="PTHR38773:SF1">
    <property type="entry name" value="PROTEIN SPRT"/>
    <property type="match status" value="1"/>
</dbReference>
<organism evidence="3 4">
    <name type="scientific">Oceaniferula flava</name>
    <dbReference type="NCBI Taxonomy" id="2800421"/>
    <lineage>
        <taxon>Bacteria</taxon>
        <taxon>Pseudomonadati</taxon>
        <taxon>Verrucomicrobiota</taxon>
        <taxon>Verrucomicrobiia</taxon>
        <taxon>Verrucomicrobiales</taxon>
        <taxon>Verrucomicrobiaceae</taxon>
        <taxon>Oceaniferula</taxon>
    </lineage>
</organism>
<keyword evidence="4" id="KW-1185">Reference proteome</keyword>
<evidence type="ECO:0000313" key="3">
    <source>
        <dbReference type="EMBL" id="MBK1854132.1"/>
    </source>
</evidence>
<sequence length="206" mass="23276">MQLEFFFSRKDRSSDAQDKQAAKKEPKKPLTAEIPSNADDALTGRCANMLRGLGLDQLGGVVVVAWNPRMRTTAGRAFWPQAIIELNPKLWEVAPEEVERTLLHELAHLVAYARAGRKRISAHGIEWQQACADLGIPGEKATHSLPLPGRRMARKWRYTCPECGEGFDRVRKMKRQAGCYACCKAHNGGYYHKRFRLVESQLEVTD</sequence>
<dbReference type="Pfam" id="PF10263">
    <property type="entry name" value="SprT-like"/>
    <property type="match status" value="1"/>
</dbReference>
<gene>
    <name evidence="3" type="ORF">JIN83_04140</name>
</gene>
<protein>
    <submittedName>
        <fullName evidence="3">SprT-like domain-containing protein</fullName>
    </submittedName>
</protein>
<feature type="region of interest" description="Disordered" evidence="1">
    <location>
        <begin position="1"/>
        <end position="36"/>
    </location>
</feature>
<dbReference type="InterPro" id="IPR006640">
    <property type="entry name" value="SprT-like_domain"/>
</dbReference>
<evidence type="ECO:0000259" key="2">
    <source>
        <dbReference type="SMART" id="SM00731"/>
    </source>
</evidence>